<dbReference type="SMR" id="K7TR08"/>
<dbReference type="OMA" id="HQLDCAA"/>
<dbReference type="Proteomes" id="UP000007305">
    <property type="component" value="Chromosome 4"/>
</dbReference>
<dbReference type="AlphaFoldDB" id="K7TR08"/>
<dbReference type="EMBL" id="CM000780">
    <property type="protein sequence ID" value="AQK48905.1"/>
    <property type="molecule type" value="Genomic_DNA"/>
</dbReference>
<dbReference type="HOGENOM" id="CLU_080285_3_0_1"/>
<evidence type="ECO:0000313" key="2">
    <source>
        <dbReference type="EMBL" id="AQK48905.1"/>
    </source>
</evidence>
<dbReference type="EnsemblPlants" id="Zm00001eb166410_T001">
    <property type="protein sequence ID" value="Zm00001eb166410_P001"/>
    <property type="gene ID" value="Zm00001eb166410"/>
</dbReference>
<feature type="compositionally biased region" description="Polar residues" evidence="1">
    <location>
        <begin position="125"/>
        <end position="142"/>
    </location>
</feature>
<proteinExistence type="predicted"/>
<dbReference type="RefSeq" id="NP_001143002.2">
    <property type="nucleotide sequence ID" value="NM_001149530.2"/>
</dbReference>
<dbReference type="PaxDb" id="4577-GRMZM2G165325_P01"/>
<evidence type="ECO:0000313" key="3">
    <source>
        <dbReference type="EnsemblPlants" id="Zm00001eb166410_P001"/>
    </source>
</evidence>
<reference evidence="2" key="2">
    <citation type="submission" date="2015-12" db="EMBL/GenBank/DDBJ databases">
        <title>Update maize B73 reference genome by single molecule sequencing technologies.</title>
        <authorList>
            <consortium name="Maize Genome Sequencing Project"/>
            <person name="Ware D."/>
        </authorList>
    </citation>
    <scope>NUCLEOTIDE SEQUENCE</scope>
    <source>
        <tissue evidence="2">Seedling</tissue>
    </source>
</reference>
<keyword evidence="4" id="KW-1185">Reference proteome</keyword>
<reference evidence="4" key="1">
    <citation type="journal article" date="2009" name="Science">
        <title>The B73 maize genome: complexity, diversity, and dynamics.</title>
        <authorList>
            <person name="Schnable P.S."/>
            <person name="Ware D."/>
            <person name="Fulton R.S."/>
            <person name="Stein J.C."/>
            <person name="Wei F."/>
            <person name="Pasternak S."/>
            <person name="Liang C."/>
            <person name="Zhang J."/>
            <person name="Fulton L."/>
            <person name="Graves T.A."/>
            <person name="Minx P."/>
            <person name="Reily A.D."/>
            <person name="Courtney L."/>
            <person name="Kruchowski S.S."/>
            <person name="Tomlinson C."/>
            <person name="Strong C."/>
            <person name="Delehaunty K."/>
            <person name="Fronick C."/>
            <person name="Courtney B."/>
            <person name="Rock S.M."/>
            <person name="Belter E."/>
            <person name="Du F."/>
            <person name="Kim K."/>
            <person name="Abbott R.M."/>
            <person name="Cotton M."/>
            <person name="Levy A."/>
            <person name="Marchetto P."/>
            <person name="Ochoa K."/>
            <person name="Jackson S.M."/>
            <person name="Gillam B."/>
            <person name="Chen W."/>
            <person name="Yan L."/>
            <person name="Higginbotham J."/>
            <person name="Cardenas M."/>
            <person name="Waligorski J."/>
            <person name="Applebaum E."/>
            <person name="Phelps L."/>
            <person name="Falcone J."/>
            <person name="Kanchi K."/>
            <person name="Thane T."/>
            <person name="Scimone A."/>
            <person name="Thane N."/>
            <person name="Henke J."/>
            <person name="Wang T."/>
            <person name="Ruppert J."/>
            <person name="Shah N."/>
            <person name="Rotter K."/>
            <person name="Hodges J."/>
            <person name="Ingenthron E."/>
            <person name="Cordes M."/>
            <person name="Kohlberg S."/>
            <person name="Sgro J."/>
            <person name="Delgado B."/>
            <person name="Mead K."/>
            <person name="Chinwalla A."/>
            <person name="Leonard S."/>
            <person name="Crouse K."/>
            <person name="Collura K."/>
            <person name="Kudrna D."/>
            <person name="Currie J."/>
            <person name="He R."/>
            <person name="Angelova A."/>
            <person name="Rajasekar S."/>
            <person name="Mueller T."/>
            <person name="Lomeli R."/>
            <person name="Scara G."/>
            <person name="Ko A."/>
            <person name="Delaney K."/>
            <person name="Wissotski M."/>
            <person name="Lopez G."/>
            <person name="Campos D."/>
            <person name="Braidotti M."/>
            <person name="Ashley E."/>
            <person name="Golser W."/>
            <person name="Kim H."/>
            <person name="Lee S."/>
            <person name="Lin J."/>
            <person name="Dujmic Z."/>
            <person name="Kim W."/>
            <person name="Talag J."/>
            <person name="Zuccolo A."/>
            <person name="Fan C."/>
            <person name="Sebastian A."/>
            <person name="Kramer M."/>
            <person name="Spiegel L."/>
            <person name="Nascimento L."/>
            <person name="Zutavern T."/>
            <person name="Miller B."/>
            <person name="Ambroise C."/>
            <person name="Muller S."/>
            <person name="Spooner W."/>
            <person name="Narechania A."/>
            <person name="Ren L."/>
            <person name="Wei S."/>
            <person name="Kumari S."/>
            <person name="Faga B."/>
            <person name="Levy M.J."/>
            <person name="McMahan L."/>
            <person name="Van Buren P."/>
            <person name="Vaughn M.W."/>
            <person name="Ying K."/>
            <person name="Yeh C.-T."/>
            <person name="Emrich S.J."/>
            <person name="Jia Y."/>
            <person name="Kalyanaraman A."/>
            <person name="Hsia A.-P."/>
            <person name="Barbazuk W.B."/>
            <person name="Baucom R.S."/>
            <person name="Brutnell T.P."/>
            <person name="Carpita N.C."/>
            <person name="Chaparro C."/>
            <person name="Chia J.-M."/>
            <person name="Deragon J.-M."/>
            <person name="Estill J.C."/>
            <person name="Fu Y."/>
            <person name="Jeddeloh J.A."/>
            <person name="Han Y."/>
            <person name="Lee H."/>
            <person name="Li P."/>
            <person name="Lisch D.R."/>
            <person name="Liu S."/>
            <person name="Liu Z."/>
            <person name="Nagel D.H."/>
            <person name="McCann M.C."/>
            <person name="SanMiguel P."/>
            <person name="Myers A.M."/>
            <person name="Nettleton D."/>
            <person name="Nguyen J."/>
            <person name="Penning B.W."/>
            <person name="Ponnala L."/>
            <person name="Schneider K.L."/>
            <person name="Schwartz D.C."/>
            <person name="Sharma A."/>
            <person name="Soderlund C."/>
            <person name="Springer N.M."/>
            <person name="Sun Q."/>
            <person name="Wang H."/>
            <person name="Waterman M."/>
            <person name="Westerman R."/>
            <person name="Wolfgruber T.K."/>
            <person name="Yang L."/>
            <person name="Yu Y."/>
            <person name="Zhang L."/>
            <person name="Zhou S."/>
            <person name="Zhu Q."/>
            <person name="Bennetzen J.L."/>
            <person name="Dawe R.K."/>
            <person name="Jiang J."/>
            <person name="Jiang N."/>
            <person name="Presting G.G."/>
            <person name="Wessler S.R."/>
            <person name="Aluru S."/>
            <person name="Martienssen R.A."/>
            <person name="Clifton S.W."/>
            <person name="McCombie W.R."/>
            <person name="Wing R.A."/>
            <person name="Wilson R.K."/>
        </authorList>
    </citation>
    <scope>NUCLEOTIDE SEQUENCE [LARGE SCALE GENOMIC DNA]</scope>
    <source>
        <strain evidence="4">cv. B73</strain>
    </source>
</reference>
<dbReference type="ExpressionAtlas" id="K7TR08">
    <property type="expression patterns" value="baseline and differential"/>
</dbReference>
<dbReference type="Gramene" id="Zm00001eb166410_T001">
    <property type="protein sequence ID" value="Zm00001eb166410_P001"/>
    <property type="gene ID" value="Zm00001eb166410"/>
</dbReference>
<accession>K7TR08</accession>
<organism evidence="2">
    <name type="scientific">Zea mays</name>
    <name type="common">Maize</name>
    <dbReference type="NCBI Taxonomy" id="4577"/>
    <lineage>
        <taxon>Eukaryota</taxon>
        <taxon>Viridiplantae</taxon>
        <taxon>Streptophyta</taxon>
        <taxon>Embryophyta</taxon>
        <taxon>Tracheophyta</taxon>
        <taxon>Spermatophyta</taxon>
        <taxon>Magnoliopsida</taxon>
        <taxon>Liliopsida</taxon>
        <taxon>Poales</taxon>
        <taxon>Poaceae</taxon>
        <taxon>PACMAD clade</taxon>
        <taxon>Panicoideae</taxon>
        <taxon>Andropogonodae</taxon>
        <taxon>Andropogoneae</taxon>
        <taxon>Tripsacinae</taxon>
        <taxon>Zea</taxon>
    </lineage>
</organism>
<dbReference type="PANTHER" id="PTHR33167">
    <property type="entry name" value="TRANSCRIPTION FACTOR, PUTATIVE (DUF863)-RELATED"/>
    <property type="match status" value="1"/>
</dbReference>
<dbReference type="eggNOG" id="ENOG502R3HD">
    <property type="taxonomic scope" value="Eukaryota"/>
</dbReference>
<protein>
    <submittedName>
        <fullName evidence="2 3">Uncharacterized protein</fullName>
    </submittedName>
</protein>
<reference evidence="3" key="3">
    <citation type="submission" date="2019-07" db="EMBL/GenBank/DDBJ databases">
        <authorList>
            <person name="Seetharam A."/>
            <person name="Woodhouse M."/>
            <person name="Cannon E."/>
        </authorList>
    </citation>
    <scope>NUCLEOTIDE SEQUENCE [LARGE SCALE GENOMIC DNA]</scope>
    <source>
        <strain evidence="3">cv. B73</strain>
    </source>
</reference>
<reference evidence="3" key="4">
    <citation type="submission" date="2021-05" db="UniProtKB">
        <authorList>
            <consortium name="EnsemblPlants"/>
        </authorList>
    </citation>
    <scope>IDENTIFICATION</scope>
    <source>
        <strain evidence="3">cv. B73</strain>
    </source>
</reference>
<feature type="region of interest" description="Disordered" evidence="1">
    <location>
        <begin position="122"/>
        <end position="144"/>
    </location>
</feature>
<evidence type="ECO:0000313" key="4">
    <source>
        <dbReference type="Proteomes" id="UP000007305"/>
    </source>
</evidence>
<sequence>MDREQMRMAILNQERIFRQQVHELHRLYHAQKQLMMQQAQTAPAPAVVDAEPRPRPPQLDIWCGERATASPQQHIISFHEAAAPAAALAKECNLELTLATGRASSSSSSDAERRQGIIKRLKAAPSNSDSGATAVSSTSTDSELAPFREVVEDVATPVRFRGEVSGRRRMDEVGQGPWLYQPQPEYGVMTMLYSTS</sequence>
<gene>
    <name evidence="3" type="primary">LOC100275463</name>
    <name evidence="2" type="ORF">ZEAMMB73_Zm00001d048789</name>
</gene>
<name>K7TR08_MAIZE</name>
<dbReference type="IntAct" id="K7TR08">
    <property type="interactions" value="1"/>
</dbReference>
<dbReference type="GeneID" id="100275463"/>
<dbReference type="OrthoDB" id="666348at2759"/>
<dbReference type="PANTHER" id="PTHR33167:SF52">
    <property type="entry name" value="EXPRESSED PROTEIN"/>
    <property type="match status" value="1"/>
</dbReference>
<evidence type="ECO:0000256" key="1">
    <source>
        <dbReference type="SAM" id="MobiDB-lite"/>
    </source>
</evidence>